<dbReference type="AlphaFoldDB" id="A0A8D8UYC5"/>
<dbReference type="EMBL" id="HBUF01351810">
    <property type="protein sequence ID" value="CAG6714444.1"/>
    <property type="molecule type" value="Transcribed_RNA"/>
</dbReference>
<accession>A0A8D8UYC5</accession>
<evidence type="ECO:0000256" key="1">
    <source>
        <dbReference type="SAM" id="SignalP"/>
    </source>
</evidence>
<feature type="chain" id="PRO_5036262253" evidence="1">
    <location>
        <begin position="22"/>
        <end position="149"/>
    </location>
</feature>
<feature type="signal peptide" evidence="1">
    <location>
        <begin position="1"/>
        <end position="21"/>
    </location>
</feature>
<name>A0A8D8UYC5_9HEMI</name>
<protein>
    <submittedName>
        <fullName evidence="2">Uncharacterized protein</fullName>
    </submittedName>
</protein>
<keyword evidence="1" id="KW-0732">Signal</keyword>
<organism evidence="2">
    <name type="scientific">Cacopsylla melanoneura</name>
    <dbReference type="NCBI Taxonomy" id="428564"/>
    <lineage>
        <taxon>Eukaryota</taxon>
        <taxon>Metazoa</taxon>
        <taxon>Ecdysozoa</taxon>
        <taxon>Arthropoda</taxon>
        <taxon>Hexapoda</taxon>
        <taxon>Insecta</taxon>
        <taxon>Pterygota</taxon>
        <taxon>Neoptera</taxon>
        <taxon>Paraneoptera</taxon>
        <taxon>Hemiptera</taxon>
        <taxon>Sternorrhyncha</taxon>
        <taxon>Psylloidea</taxon>
        <taxon>Psyllidae</taxon>
        <taxon>Psyllinae</taxon>
        <taxon>Cacopsylla</taxon>
    </lineage>
</organism>
<dbReference type="EMBL" id="HBUF01351814">
    <property type="protein sequence ID" value="CAG6714448.1"/>
    <property type="molecule type" value="Transcribed_RNA"/>
</dbReference>
<evidence type="ECO:0000313" key="2">
    <source>
        <dbReference type="EMBL" id="CAG6714443.1"/>
    </source>
</evidence>
<sequence>MFVQHLMPSIVYLIILQCKLSVQDMQDSSHVNWVNLDMAKDEWPGISALIGKDPCADNMKYCFDLATIVKHRLNVHALRKNCDPDLNVLFPNKTGGRPVCWIRHKDKYWVKKAFIGSVQLDRVRFEVQYWTDSATVSYMRYAEHPKDSR</sequence>
<dbReference type="EMBL" id="HBUF01351809">
    <property type="protein sequence ID" value="CAG6714443.1"/>
    <property type="molecule type" value="Transcribed_RNA"/>
</dbReference>
<proteinExistence type="predicted"/>
<reference evidence="2" key="1">
    <citation type="submission" date="2021-05" db="EMBL/GenBank/DDBJ databases">
        <authorList>
            <person name="Alioto T."/>
            <person name="Alioto T."/>
            <person name="Gomez Garrido J."/>
        </authorList>
    </citation>
    <scope>NUCLEOTIDE SEQUENCE</scope>
</reference>